<evidence type="ECO:0000256" key="2">
    <source>
        <dbReference type="ARBA" id="ARBA00009190"/>
    </source>
</evidence>
<dbReference type="PANTHER" id="PTHR12608:SF1">
    <property type="entry name" value="TRANSMEMBRANE PROTEIN 165"/>
    <property type="match status" value="1"/>
</dbReference>
<feature type="transmembrane region" description="Helical" evidence="7">
    <location>
        <begin position="317"/>
        <end position="334"/>
    </location>
</feature>
<feature type="transmembrane region" description="Helical" evidence="7">
    <location>
        <begin position="285"/>
        <end position="305"/>
    </location>
</feature>
<keyword evidence="4 7" id="KW-1133">Transmembrane helix</keyword>
<keyword evidence="10" id="KW-1185">Reference proteome</keyword>
<organism evidence="9 10">
    <name type="scientific">Ampelomyces quisqualis</name>
    <name type="common">Powdery mildew agent</name>
    <dbReference type="NCBI Taxonomy" id="50730"/>
    <lineage>
        <taxon>Eukaryota</taxon>
        <taxon>Fungi</taxon>
        <taxon>Dikarya</taxon>
        <taxon>Ascomycota</taxon>
        <taxon>Pezizomycotina</taxon>
        <taxon>Dothideomycetes</taxon>
        <taxon>Pleosporomycetidae</taxon>
        <taxon>Pleosporales</taxon>
        <taxon>Pleosporineae</taxon>
        <taxon>Phaeosphaeriaceae</taxon>
        <taxon>Ampelomyces</taxon>
    </lineage>
</organism>
<keyword evidence="8" id="KW-0732">Signal</keyword>
<dbReference type="GO" id="GO:0015085">
    <property type="term" value="F:calcium ion transmembrane transporter activity"/>
    <property type="evidence" value="ECO:0007669"/>
    <property type="project" value="TreeGrafter"/>
</dbReference>
<keyword evidence="3 7" id="KW-0812">Transmembrane</keyword>
<dbReference type="GO" id="GO:0032468">
    <property type="term" value="P:Golgi calcium ion homeostasis"/>
    <property type="evidence" value="ECO:0007669"/>
    <property type="project" value="TreeGrafter"/>
</dbReference>
<dbReference type="OrthoDB" id="442680at2759"/>
<evidence type="ECO:0000256" key="5">
    <source>
        <dbReference type="ARBA" id="ARBA00023136"/>
    </source>
</evidence>
<feature type="signal peptide" evidence="8">
    <location>
        <begin position="1"/>
        <end position="22"/>
    </location>
</feature>
<feature type="compositionally biased region" description="Low complexity" evidence="6">
    <location>
        <begin position="389"/>
        <end position="412"/>
    </location>
</feature>
<feature type="compositionally biased region" description="Basic and acidic residues" evidence="6">
    <location>
        <begin position="209"/>
        <end position="227"/>
    </location>
</feature>
<evidence type="ECO:0000313" key="9">
    <source>
        <dbReference type="EMBL" id="KAF1920945.1"/>
    </source>
</evidence>
<evidence type="ECO:0000256" key="8">
    <source>
        <dbReference type="SAM" id="SignalP"/>
    </source>
</evidence>
<feature type="transmembrane region" description="Helical" evidence="7">
    <location>
        <begin position="465"/>
        <end position="487"/>
    </location>
</feature>
<dbReference type="GO" id="GO:0005794">
    <property type="term" value="C:Golgi apparatus"/>
    <property type="evidence" value="ECO:0007669"/>
    <property type="project" value="TreeGrafter"/>
</dbReference>
<comment type="subcellular location">
    <subcellularLocation>
        <location evidence="1">Membrane</location>
        <topology evidence="1">Multi-pass membrane protein</topology>
    </subcellularLocation>
</comment>
<evidence type="ECO:0000256" key="6">
    <source>
        <dbReference type="SAM" id="MobiDB-lite"/>
    </source>
</evidence>
<dbReference type="Pfam" id="PF01169">
    <property type="entry name" value="GDT1"/>
    <property type="match status" value="2"/>
</dbReference>
<evidence type="ECO:0000256" key="4">
    <source>
        <dbReference type="ARBA" id="ARBA00022989"/>
    </source>
</evidence>
<feature type="region of interest" description="Disordered" evidence="6">
    <location>
        <begin position="200"/>
        <end position="235"/>
    </location>
</feature>
<dbReference type="InterPro" id="IPR049555">
    <property type="entry name" value="GDT1-like_CS"/>
</dbReference>
<evidence type="ECO:0000256" key="1">
    <source>
        <dbReference type="ARBA" id="ARBA00004141"/>
    </source>
</evidence>
<comment type="similarity">
    <text evidence="2">Belongs to the GDT1 family.</text>
</comment>
<feature type="compositionally biased region" description="Basic and acidic residues" evidence="6">
    <location>
        <begin position="118"/>
        <end position="129"/>
    </location>
</feature>
<dbReference type="GO" id="GO:0005384">
    <property type="term" value="F:manganese ion transmembrane transporter activity"/>
    <property type="evidence" value="ECO:0007669"/>
    <property type="project" value="TreeGrafter"/>
</dbReference>
<sequence>MRVRHARVPALLLLLPALRVLATPIDEADDKPLARAAAVPAYPNVSASPDPSLALTGGPKGTKDAPFDGQDGMPHAGPYINDEPSPTKKKPAIVEDLGPKKTIVGPSKPPATDDTVLDGDKSVMQDPNRKLATGNKGTEGGVSAKDKERLAHEDKTGEKLEKVPESPKEPPEHPHSDQQQLQGELAGTETSSRLLGAVGLEKPTGLPESPHDIPHPKPDSLSDKDSLDTITKPKTPASNLEDDFAGGVIQPFHSFILSFTMIIFSEIGDKTFLVAALMAMRHPRLLVFSAAFSALIVMTVLSAFLGHAVPSLLSERFTHFLAAALFLGFGFKLVREGLAMSADDGVGEEMREVEQELEEKEQLARAKNGHRKPSISPYALEGGRGVRQSRSNSRLPAPARSPSSSPERSSAPHGSKVTGALGGLNNLLSLLLSPAWVQTFIMTFLGEWGDRSQIATVAMAAGSDYWWVTAGAVVGHGLCTAGAVIGGRAIAGRISMRNVTLGGAIAFLIFGVIYLFEAYYHQ</sequence>
<feature type="transmembrane region" description="Helical" evidence="7">
    <location>
        <begin position="499"/>
        <end position="520"/>
    </location>
</feature>
<dbReference type="Proteomes" id="UP000800096">
    <property type="component" value="Unassembled WGS sequence"/>
</dbReference>
<dbReference type="PANTHER" id="PTHR12608">
    <property type="entry name" value="TRANSMEMBRANE PROTEIN HTP-1 RELATED"/>
    <property type="match status" value="1"/>
</dbReference>
<dbReference type="GO" id="GO:0000329">
    <property type="term" value="C:fungal-type vacuole membrane"/>
    <property type="evidence" value="ECO:0007669"/>
    <property type="project" value="TreeGrafter"/>
</dbReference>
<dbReference type="InterPro" id="IPR001727">
    <property type="entry name" value="GDT1-like"/>
</dbReference>
<name>A0A6A5QYR3_AMPQU</name>
<evidence type="ECO:0000256" key="3">
    <source>
        <dbReference type="ARBA" id="ARBA00022692"/>
    </source>
</evidence>
<accession>A0A6A5QYR3</accession>
<proteinExistence type="inferred from homology"/>
<feature type="compositionally biased region" description="Basic and acidic residues" evidence="6">
    <location>
        <begin position="144"/>
        <end position="176"/>
    </location>
</feature>
<dbReference type="AlphaFoldDB" id="A0A6A5QYR3"/>
<evidence type="ECO:0000256" key="7">
    <source>
        <dbReference type="SAM" id="Phobius"/>
    </source>
</evidence>
<keyword evidence="5 7" id="KW-0472">Membrane</keyword>
<dbReference type="EMBL" id="ML979132">
    <property type="protein sequence ID" value="KAF1920945.1"/>
    <property type="molecule type" value="Genomic_DNA"/>
</dbReference>
<feature type="chain" id="PRO_5025471126" evidence="8">
    <location>
        <begin position="23"/>
        <end position="522"/>
    </location>
</feature>
<protein>
    <submittedName>
        <fullName evidence="9">Uncharacterized protein</fullName>
    </submittedName>
</protein>
<gene>
    <name evidence="9" type="ORF">BDU57DRAFT_30114</name>
</gene>
<dbReference type="PROSITE" id="PS01214">
    <property type="entry name" value="UPF0016"/>
    <property type="match status" value="1"/>
</dbReference>
<feature type="transmembrane region" description="Helical" evidence="7">
    <location>
        <begin position="424"/>
        <end position="445"/>
    </location>
</feature>
<evidence type="ECO:0000313" key="10">
    <source>
        <dbReference type="Proteomes" id="UP000800096"/>
    </source>
</evidence>
<reference evidence="9" key="1">
    <citation type="journal article" date="2020" name="Stud. Mycol.">
        <title>101 Dothideomycetes genomes: a test case for predicting lifestyles and emergence of pathogens.</title>
        <authorList>
            <person name="Haridas S."/>
            <person name="Albert R."/>
            <person name="Binder M."/>
            <person name="Bloem J."/>
            <person name="Labutti K."/>
            <person name="Salamov A."/>
            <person name="Andreopoulos B."/>
            <person name="Baker S."/>
            <person name="Barry K."/>
            <person name="Bills G."/>
            <person name="Bluhm B."/>
            <person name="Cannon C."/>
            <person name="Castanera R."/>
            <person name="Culley D."/>
            <person name="Daum C."/>
            <person name="Ezra D."/>
            <person name="Gonzalez J."/>
            <person name="Henrissat B."/>
            <person name="Kuo A."/>
            <person name="Liang C."/>
            <person name="Lipzen A."/>
            <person name="Lutzoni F."/>
            <person name="Magnuson J."/>
            <person name="Mondo S."/>
            <person name="Nolan M."/>
            <person name="Ohm R."/>
            <person name="Pangilinan J."/>
            <person name="Park H.-J."/>
            <person name="Ramirez L."/>
            <person name="Alfaro M."/>
            <person name="Sun H."/>
            <person name="Tritt A."/>
            <person name="Yoshinaga Y."/>
            <person name="Zwiers L.-H."/>
            <person name="Turgeon B."/>
            <person name="Goodwin S."/>
            <person name="Spatafora J."/>
            <person name="Crous P."/>
            <person name="Grigoriev I."/>
        </authorList>
    </citation>
    <scope>NUCLEOTIDE SEQUENCE</scope>
    <source>
        <strain evidence="9">HMLAC05119</strain>
    </source>
</reference>
<feature type="region of interest" description="Disordered" evidence="6">
    <location>
        <begin position="357"/>
        <end position="416"/>
    </location>
</feature>
<feature type="region of interest" description="Disordered" evidence="6">
    <location>
        <begin position="42"/>
        <end position="184"/>
    </location>
</feature>
<dbReference type="GO" id="GO:0032472">
    <property type="term" value="P:Golgi calcium ion transport"/>
    <property type="evidence" value="ECO:0007669"/>
    <property type="project" value="TreeGrafter"/>
</dbReference>